<feature type="modified residue" description="4-aspartylphosphate" evidence="4">
    <location>
        <position position="55"/>
    </location>
</feature>
<proteinExistence type="predicted"/>
<organism evidence="7 8">
    <name type="scientific">Pelobium manganitolerans</name>
    <dbReference type="NCBI Taxonomy" id="1842495"/>
    <lineage>
        <taxon>Bacteria</taxon>
        <taxon>Pseudomonadati</taxon>
        <taxon>Bacteroidota</taxon>
        <taxon>Sphingobacteriia</taxon>
        <taxon>Sphingobacteriales</taxon>
        <taxon>Sphingobacteriaceae</taxon>
        <taxon>Pelobium</taxon>
    </lineage>
</organism>
<dbReference type="OrthoDB" id="9781208at2"/>
<dbReference type="Pfam" id="PF00512">
    <property type="entry name" value="HisKA"/>
    <property type="match status" value="1"/>
</dbReference>
<evidence type="ECO:0000256" key="1">
    <source>
        <dbReference type="ARBA" id="ARBA00000085"/>
    </source>
</evidence>
<dbReference type="InterPro" id="IPR036097">
    <property type="entry name" value="HisK_dim/P_sf"/>
</dbReference>
<name>A0A419S434_9SPHI</name>
<evidence type="ECO:0000313" key="7">
    <source>
        <dbReference type="EMBL" id="RKD14419.1"/>
    </source>
</evidence>
<evidence type="ECO:0000256" key="4">
    <source>
        <dbReference type="PROSITE-ProRule" id="PRU00169"/>
    </source>
</evidence>
<keyword evidence="7" id="KW-0808">Transferase</keyword>
<dbReference type="AlphaFoldDB" id="A0A419S434"/>
<evidence type="ECO:0000259" key="6">
    <source>
        <dbReference type="PROSITE" id="PS50110"/>
    </source>
</evidence>
<keyword evidence="8" id="KW-1185">Reference proteome</keyword>
<dbReference type="InterPro" id="IPR003594">
    <property type="entry name" value="HATPase_dom"/>
</dbReference>
<feature type="domain" description="Response regulatory" evidence="6">
    <location>
        <begin position="6"/>
        <end position="121"/>
    </location>
</feature>
<dbReference type="InterPro" id="IPR003661">
    <property type="entry name" value="HisK_dim/P_dom"/>
</dbReference>
<dbReference type="InterPro" id="IPR036890">
    <property type="entry name" value="HATPase_C_sf"/>
</dbReference>
<feature type="domain" description="Histidine kinase" evidence="5">
    <location>
        <begin position="150"/>
        <end position="361"/>
    </location>
</feature>
<dbReference type="PROSITE" id="PS50110">
    <property type="entry name" value="RESPONSE_REGULATORY"/>
    <property type="match status" value="1"/>
</dbReference>
<dbReference type="Gene3D" id="3.30.565.10">
    <property type="entry name" value="Histidine kinase-like ATPase, C-terminal domain"/>
    <property type="match status" value="1"/>
</dbReference>
<evidence type="ECO:0000256" key="2">
    <source>
        <dbReference type="ARBA" id="ARBA00012438"/>
    </source>
</evidence>
<gene>
    <name evidence="7" type="ORF">BCY91_08055</name>
</gene>
<comment type="caution">
    <text evidence="7">The sequence shown here is derived from an EMBL/GenBank/DDBJ whole genome shotgun (WGS) entry which is preliminary data.</text>
</comment>
<protein>
    <recommendedName>
        <fullName evidence="2">histidine kinase</fullName>
        <ecNumber evidence="2">2.7.13.3</ecNumber>
    </recommendedName>
</protein>
<dbReference type="GO" id="GO:0000155">
    <property type="term" value="F:phosphorelay sensor kinase activity"/>
    <property type="evidence" value="ECO:0007669"/>
    <property type="project" value="InterPro"/>
</dbReference>
<dbReference type="InterPro" id="IPR005467">
    <property type="entry name" value="His_kinase_dom"/>
</dbReference>
<dbReference type="RefSeq" id="WP_120182423.1">
    <property type="nucleotide sequence ID" value="NZ_MBTA01000026.1"/>
</dbReference>
<comment type="catalytic activity">
    <reaction evidence="1">
        <text>ATP + protein L-histidine = ADP + protein N-phospho-L-histidine.</text>
        <dbReference type="EC" id="2.7.13.3"/>
    </reaction>
</comment>
<dbReference type="PRINTS" id="PR00344">
    <property type="entry name" value="BCTRLSENSOR"/>
</dbReference>
<dbReference type="PANTHER" id="PTHR43547:SF2">
    <property type="entry name" value="HYBRID SIGNAL TRANSDUCTION HISTIDINE KINASE C"/>
    <property type="match status" value="1"/>
</dbReference>
<dbReference type="SUPFAM" id="SSF55874">
    <property type="entry name" value="ATPase domain of HSP90 chaperone/DNA topoisomerase II/histidine kinase"/>
    <property type="match status" value="1"/>
</dbReference>
<dbReference type="SMART" id="SM00388">
    <property type="entry name" value="HisKA"/>
    <property type="match status" value="1"/>
</dbReference>
<dbReference type="Gene3D" id="1.10.287.130">
    <property type="match status" value="1"/>
</dbReference>
<dbReference type="InterPro" id="IPR011006">
    <property type="entry name" value="CheY-like_superfamily"/>
</dbReference>
<dbReference type="EMBL" id="MBTA01000026">
    <property type="protein sequence ID" value="RKD14419.1"/>
    <property type="molecule type" value="Genomic_DNA"/>
</dbReference>
<dbReference type="SUPFAM" id="SSF52172">
    <property type="entry name" value="CheY-like"/>
    <property type="match status" value="1"/>
</dbReference>
<evidence type="ECO:0000259" key="5">
    <source>
        <dbReference type="PROSITE" id="PS50109"/>
    </source>
</evidence>
<sequence>MSEKIKILYLDDEHNNLVGFKASLRFDYSIYIAQNATEALAYLDKHPDIRVIFCDQRMPDKTGVEFFEEIRQSHPHPIRILLTAYADIESVVDAINRGHVFRYVKKPWIEADIISAIDEANKFYIANSMLSIQNEELRKAYVELDKFAYSVSHDIRGPLVGISGGINLALQTADIKEIKEILSLMERSVAKLDAFIMDMHDYYSLERGELKISAIDFNEVAKEKHDIYAIYARASNIDFQMEVEQKELFWNDLASVNLIINNLVTNAFKYQRKEAKDKKVKLKISVSRGYTTIVVSDNGMGIDEKHINEIYNLFFRAHVEESGSGMGLYNVRSTVRKLDGTIEVESVVGQGTTFTVVLPHK</sequence>
<dbReference type="PANTHER" id="PTHR43547">
    <property type="entry name" value="TWO-COMPONENT HISTIDINE KINASE"/>
    <property type="match status" value="1"/>
</dbReference>
<dbReference type="SMART" id="SM00387">
    <property type="entry name" value="HATPase_c"/>
    <property type="match status" value="1"/>
</dbReference>
<dbReference type="SUPFAM" id="SSF47384">
    <property type="entry name" value="Homodimeric domain of signal transducing histidine kinase"/>
    <property type="match status" value="1"/>
</dbReference>
<dbReference type="InterPro" id="IPR004358">
    <property type="entry name" value="Sig_transdc_His_kin-like_C"/>
</dbReference>
<dbReference type="Proteomes" id="UP000283433">
    <property type="component" value="Unassembled WGS sequence"/>
</dbReference>
<dbReference type="Pfam" id="PF00072">
    <property type="entry name" value="Response_reg"/>
    <property type="match status" value="1"/>
</dbReference>
<keyword evidence="3 4" id="KW-0597">Phosphoprotein</keyword>
<dbReference type="InterPro" id="IPR001789">
    <property type="entry name" value="Sig_transdc_resp-reg_receiver"/>
</dbReference>
<evidence type="ECO:0000313" key="8">
    <source>
        <dbReference type="Proteomes" id="UP000283433"/>
    </source>
</evidence>
<dbReference type="CDD" id="cd00082">
    <property type="entry name" value="HisKA"/>
    <property type="match status" value="1"/>
</dbReference>
<accession>A0A419S434</accession>
<evidence type="ECO:0000256" key="3">
    <source>
        <dbReference type="ARBA" id="ARBA00022553"/>
    </source>
</evidence>
<reference evidence="7 8" key="1">
    <citation type="submission" date="2016-07" db="EMBL/GenBank/DDBJ databases">
        <title>Genome of Pelobium manganitolerans.</title>
        <authorList>
            <person name="Wu S."/>
            <person name="Wang G."/>
        </authorList>
    </citation>
    <scope>NUCLEOTIDE SEQUENCE [LARGE SCALE GENOMIC DNA]</scope>
    <source>
        <strain evidence="7 8">YS-25</strain>
    </source>
</reference>
<dbReference type="EC" id="2.7.13.3" evidence="2"/>
<dbReference type="Pfam" id="PF02518">
    <property type="entry name" value="HATPase_c"/>
    <property type="match status" value="1"/>
</dbReference>
<dbReference type="PROSITE" id="PS50109">
    <property type="entry name" value="HIS_KIN"/>
    <property type="match status" value="1"/>
</dbReference>
<keyword evidence="7" id="KW-0418">Kinase</keyword>
<dbReference type="Gene3D" id="3.40.50.2300">
    <property type="match status" value="1"/>
</dbReference>
<dbReference type="CDD" id="cd17569">
    <property type="entry name" value="REC_HupR-like"/>
    <property type="match status" value="1"/>
</dbReference>
<dbReference type="SMART" id="SM00448">
    <property type="entry name" value="REC"/>
    <property type="match status" value="1"/>
</dbReference>